<gene>
    <name evidence="1" type="ORF">GCM10009838_48860</name>
</gene>
<name>A0ABN2S828_9ACTN</name>
<protein>
    <submittedName>
        <fullName evidence="1">Uncharacterized protein</fullName>
    </submittedName>
</protein>
<organism evidence="1 2">
    <name type="scientific">Catenulispora subtropica</name>
    <dbReference type="NCBI Taxonomy" id="450798"/>
    <lineage>
        <taxon>Bacteria</taxon>
        <taxon>Bacillati</taxon>
        <taxon>Actinomycetota</taxon>
        <taxon>Actinomycetes</taxon>
        <taxon>Catenulisporales</taxon>
        <taxon>Catenulisporaceae</taxon>
        <taxon>Catenulispora</taxon>
    </lineage>
</organism>
<comment type="caution">
    <text evidence="1">The sequence shown here is derived from an EMBL/GenBank/DDBJ whole genome shotgun (WGS) entry which is preliminary data.</text>
</comment>
<keyword evidence="2" id="KW-1185">Reference proteome</keyword>
<evidence type="ECO:0000313" key="1">
    <source>
        <dbReference type="EMBL" id="GAA1981781.1"/>
    </source>
</evidence>
<dbReference type="Proteomes" id="UP001499854">
    <property type="component" value="Unassembled WGS sequence"/>
</dbReference>
<sequence>MREGGPPHRVQTVERIVYAHGLSAWHGSPTAASGTDAITLTGPHAAGAVRSEPRRGLTAAPATILVATTALGAAAHIVRTRLGTRLHIAQALTTTEMFPRVALE</sequence>
<dbReference type="EMBL" id="BAAAQM010000029">
    <property type="protein sequence ID" value="GAA1981781.1"/>
    <property type="molecule type" value="Genomic_DNA"/>
</dbReference>
<accession>A0ABN2S828</accession>
<evidence type="ECO:0000313" key="2">
    <source>
        <dbReference type="Proteomes" id="UP001499854"/>
    </source>
</evidence>
<reference evidence="1 2" key="1">
    <citation type="journal article" date="2019" name="Int. J. Syst. Evol. Microbiol.">
        <title>The Global Catalogue of Microorganisms (GCM) 10K type strain sequencing project: providing services to taxonomists for standard genome sequencing and annotation.</title>
        <authorList>
            <consortium name="The Broad Institute Genomics Platform"/>
            <consortium name="The Broad Institute Genome Sequencing Center for Infectious Disease"/>
            <person name="Wu L."/>
            <person name="Ma J."/>
        </authorList>
    </citation>
    <scope>NUCLEOTIDE SEQUENCE [LARGE SCALE GENOMIC DNA]</scope>
    <source>
        <strain evidence="1 2">JCM 16013</strain>
    </source>
</reference>
<proteinExistence type="predicted"/>